<name>A0A0J6YIZ0_COCIT</name>
<gene>
    <name evidence="1" type="ORF">CIRG_08302</name>
</gene>
<accession>A0A0J6YIZ0</accession>
<reference evidence="2" key="1">
    <citation type="journal article" date="2010" name="Genome Res.">
        <title>Population genomic sequencing of Coccidioides fungi reveals recent hybridization and transposon control.</title>
        <authorList>
            <person name="Neafsey D.E."/>
            <person name="Barker B.M."/>
            <person name="Sharpton T.J."/>
            <person name="Stajich J.E."/>
            <person name="Park D.J."/>
            <person name="Whiston E."/>
            <person name="Hung C.-Y."/>
            <person name="McMahan C."/>
            <person name="White J."/>
            <person name="Sykes S."/>
            <person name="Heiman D."/>
            <person name="Young S."/>
            <person name="Zeng Q."/>
            <person name="Abouelleil A."/>
            <person name="Aftuck L."/>
            <person name="Bessette D."/>
            <person name="Brown A."/>
            <person name="FitzGerald M."/>
            <person name="Lui A."/>
            <person name="Macdonald J.P."/>
            <person name="Priest M."/>
            <person name="Orbach M.J."/>
            <person name="Galgiani J.N."/>
            <person name="Kirkland T.N."/>
            <person name="Cole G.T."/>
            <person name="Birren B.W."/>
            <person name="Henn M.R."/>
            <person name="Taylor J.W."/>
            <person name="Rounsley S.D."/>
        </authorList>
    </citation>
    <scope>NUCLEOTIDE SEQUENCE [LARGE SCALE GENOMIC DNA]</scope>
    <source>
        <strain evidence="2">RMSCC 2394</strain>
    </source>
</reference>
<dbReference type="EMBL" id="DS028098">
    <property type="protein sequence ID" value="KMP08621.1"/>
    <property type="molecule type" value="Genomic_DNA"/>
</dbReference>
<proteinExistence type="predicted"/>
<dbReference type="Proteomes" id="UP000054565">
    <property type="component" value="Unassembled WGS sequence"/>
</dbReference>
<evidence type="ECO:0000313" key="2">
    <source>
        <dbReference type="Proteomes" id="UP000054565"/>
    </source>
</evidence>
<organism evidence="1 2">
    <name type="scientific">Coccidioides immitis RMSCC 2394</name>
    <dbReference type="NCBI Taxonomy" id="404692"/>
    <lineage>
        <taxon>Eukaryota</taxon>
        <taxon>Fungi</taxon>
        <taxon>Dikarya</taxon>
        <taxon>Ascomycota</taxon>
        <taxon>Pezizomycotina</taxon>
        <taxon>Eurotiomycetes</taxon>
        <taxon>Eurotiomycetidae</taxon>
        <taxon>Onygenales</taxon>
        <taxon>Onygenaceae</taxon>
        <taxon>Coccidioides</taxon>
    </lineage>
</organism>
<dbReference type="AlphaFoldDB" id="A0A0J6YIZ0"/>
<protein>
    <submittedName>
        <fullName evidence="1">Uncharacterized protein</fullName>
    </submittedName>
</protein>
<sequence>MVRREIPTHECWVKRSSFFLEASKMYLIDNPPCMIQENGMRIWEMKDGGLGCGEASIPPNLSLHSHLGEKTGFTRWLRGDIEYLLTTIIKAGCTLSCELIWCSPSPVADARVKYKLTNLAAPISREILVANN</sequence>
<evidence type="ECO:0000313" key="1">
    <source>
        <dbReference type="EMBL" id="KMP08621.1"/>
    </source>
</evidence>